<evidence type="ECO:0000259" key="11">
    <source>
        <dbReference type="PROSITE" id="PS51007"/>
    </source>
</evidence>
<proteinExistence type="predicted"/>
<dbReference type="InterPro" id="IPR004852">
    <property type="entry name" value="Di-haem_cyt_c_peroxidsae"/>
</dbReference>
<organism evidence="12 13">
    <name type="scientific">Yersinia frederiksenii</name>
    <dbReference type="NCBI Taxonomy" id="29484"/>
    <lineage>
        <taxon>Bacteria</taxon>
        <taxon>Pseudomonadati</taxon>
        <taxon>Pseudomonadota</taxon>
        <taxon>Gammaproteobacteria</taxon>
        <taxon>Enterobacterales</taxon>
        <taxon>Yersiniaceae</taxon>
        <taxon>Yersinia</taxon>
    </lineage>
</organism>
<feature type="domain" description="Cytochrome c" evidence="11">
    <location>
        <begin position="346"/>
        <end position="466"/>
    </location>
</feature>
<dbReference type="PANTHER" id="PTHR30600:SF7">
    <property type="entry name" value="CYTOCHROME C PEROXIDASE-RELATED"/>
    <property type="match status" value="1"/>
</dbReference>
<sequence length="474" mass="52332">MIRKWLIGGGILIVAGYLGMAGYIYMADNARSKALISEEEIITNDAIPSAGNTTLTNQQVSNLFYQKGCDYCHTSSASLPFYAVIPGVKQLMDYDIQQGSQYFSLEPTLLAIKENSALPEADLAKIESAIAREQMPPQRFEVLHWSSGINAEERNQILDWVKSHRAEHFPSNSSSDMKHLTLQPLPDALPVDGKKVALGARLFHDPRLSSDNTISCASCHLLTKGGVDNLATSTGVDGQKGGINAPTVFNAVFNVNQFWDGRAVDLQQQAGGPPLNPVEMASASWDDIINKLQQDTQLTQEFVQVYPQGYSEQTITDAIAEFEKTLTTPNSPFDRYLKGDVNALTTSQKNGLVLFQKNKCDTCHVGKNLGGQSYDLMGLKANYFADRPKELTADDHGRFNVTQAPRDMHRFKTPGLRNIALTAPYFHDAQAEDLIQAVEMMLKYQVGTNLPPQDVLDIVAFLESLTGEYTPYQE</sequence>
<dbReference type="InterPro" id="IPR025992">
    <property type="entry name" value="Haem-bd"/>
</dbReference>
<dbReference type="InterPro" id="IPR036909">
    <property type="entry name" value="Cyt_c-like_dom_sf"/>
</dbReference>
<keyword evidence="5 9" id="KW-0479">Metal-binding</keyword>
<feature type="domain" description="Cytochrome c" evidence="11">
    <location>
        <begin position="194"/>
        <end position="326"/>
    </location>
</feature>
<dbReference type="RefSeq" id="WP_032910018.1">
    <property type="nucleotide sequence ID" value="NZ_CP023964.1"/>
</dbReference>
<dbReference type="InterPro" id="IPR009056">
    <property type="entry name" value="Cyt_c-like_dom"/>
</dbReference>
<dbReference type="GO" id="GO:0030313">
    <property type="term" value="C:cell envelope"/>
    <property type="evidence" value="ECO:0007669"/>
    <property type="project" value="UniProtKB-SubCell"/>
</dbReference>
<evidence type="ECO:0000256" key="2">
    <source>
        <dbReference type="ARBA" id="ARBA00022448"/>
    </source>
</evidence>
<evidence type="ECO:0000313" key="13">
    <source>
        <dbReference type="Proteomes" id="UP000254835"/>
    </source>
</evidence>
<keyword evidence="2" id="KW-0813">Transport</keyword>
<dbReference type="SUPFAM" id="SSF46626">
    <property type="entry name" value="Cytochrome c"/>
    <property type="match status" value="2"/>
</dbReference>
<evidence type="ECO:0000313" key="12">
    <source>
        <dbReference type="EMBL" id="SUP78543.1"/>
    </source>
</evidence>
<keyword evidence="8 9" id="KW-0408">Iron</keyword>
<dbReference type="Gene3D" id="1.10.760.10">
    <property type="entry name" value="Cytochrome c-like domain"/>
    <property type="match status" value="2"/>
</dbReference>
<keyword evidence="3 12" id="KW-0575">Peroxidase</keyword>
<dbReference type="PROSITE" id="PS51007">
    <property type="entry name" value="CYTC"/>
    <property type="match status" value="2"/>
</dbReference>
<dbReference type="GO" id="GO:0020037">
    <property type="term" value="F:heme binding"/>
    <property type="evidence" value="ECO:0007669"/>
    <property type="project" value="InterPro"/>
</dbReference>
<dbReference type="Proteomes" id="UP000254835">
    <property type="component" value="Unassembled WGS sequence"/>
</dbReference>
<dbReference type="InterPro" id="IPR051395">
    <property type="entry name" value="Cytochrome_c_Peroxidase/MauG"/>
</dbReference>
<dbReference type="OrthoDB" id="9805202at2"/>
<name>A0A380PYJ5_YERFR</name>
<dbReference type="Pfam" id="PF14376">
    <property type="entry name" value="Haem_bd"/>
    <property type="match status" value="1"/>
</dbReference>
<dbReference type="Pfam" id="PF03150">
    <property type="entry name" value="CCP_MauG"/>
    <property type="match status" value="1"/>
</dbReference>
<dbReference type="PANTHER" id="PTHR30600">
    <property type="entry name" value="CYTOCHROME C PEROXIDASE-RELATED"/>
    <property type="match status" value="1"/>
</dbReference>
<evidence type="ECO:0000256" key="4">
    <source>
        <dbReference type="ARBA" id="ARBA00022617"/>
    </source>
</evidence>
<evidence type="ECO:0000256" key="7">
    <source>
        <dbReference type="ARBA" id="ARBA00023002"/>
    </source>
</evidence>
<keyword evidence="6" id="KW-0249">Electron transport</keyword>
<evidence type="ECO:0000256" key="10">
    <source>
        <dbReference type="SAM" id="Phobius"/>
    </source>
</evidence>
<keyword evidence="7 12" id="KW-0560">Oxidoreductase</keyword>
<keyword evidence="10" id="KW-1133">Transmembrane helix</keyword>
<dbReference type="GO" id="GO:0009055">
    <property type="term" value="F:electron transfer activity"/>
    <property type="evidence" value="ECO:0007669"/>
    <property type="project" value="InterPro"/>
</dbReference>
<evidence type="ECO:0000256" key="8">
    <source>
        <dbReference type="ARBA" id="ARBA00023004"/>
    </source>
</evidence>
<evidence type="ECO:0000256" key="9">
    <source>
        <dbReference type="PROSITE-ProRule" id="PRU00433"/>
    </source>
</evidence>
<dbReference type="EMBL" id="UHJA01000001">
    <property type="protein sequence ID" value="SUP78543.1"/>
    <property type="molecule type" value="Genomic_DNA"/>
</dbReference>
<keyword evidence="4 9" id="KW-0349">Heme</keyword>
<gene>
    <name evidence="12" type="primary">ccpA_3</name>
    <name evidence="12" type="ORF">NCTC11470_03665</name>
</gene>
<keyword evidence="10" id="KW-0472">Membrane</keyword>
<comment type="subcellular location">
    <subcellularLocation>
        <location evidence="1">Cell envelope</location>
    </subcellularLocation>
</comment>
<evidence type="ECO:0000256" key="5">
    <source>
        <dbReference type="ARBA" id="ARBA00022723"/>
    </source>
</evidence>
<dbReference type="FunFam" id="1.10.760.10:FF:000004">
    <property type="entry name" value="Cytochrome c peroxidase"/>
    <property type="match status" value="1"/>
</dbReference>
<evidence type="ECO:0000256" key="6">
    <source>
        <dbReference type="ARBA" id="ARBA00022982"/>
    </source>
</evidence>
<dbReference type="EC" id="1.11.1.5" evidence="12"/>
<evidence type="ECO:0000256" key="3">
    <source>
        <dbReference type="ARBA" id="ARBA00022559"/>
    </source>
</evidence>
<reference evidence="12 13" key="1">
    <citation type="submission" date="2018-06" db="EMBL/GenBank/DDBJ databases">
        <authorList>
            <consortium name="Pathogen Informatics"/>
            <person name="Doyle S."/>
        </authorList>
    </citation>
    <scope>NUCLEOTIDE SEQUENCE [LARGE SCALE GENOMIC DNA]</scope>
    <source>
        <strain evidence="12 13">NCTC11470</strain>
    </source>
</reference>
<protein>
    <submittedName>
        <fullName evidence="12">Cytochrome c peroxidase</fullName>
        <ecNumber evidence="12">1.11.1.5</ecNumber>
    </submittedName>
</protein>
<accession>A0A380PYJ5</accession>
<dbReference type="GO" id="GO:0046872">
    <property type="term" value="F:metal ion binding"/>
    <property type="evidence" value="ECO:0007669"/>
    <property type="project" value="UniProtKB-KW"/>
</dbReference>
<dbReference type="GO" id="GO:0004130">
    <property type="term" value="F:cytochrome-c peroxidase activity"/>
    <property type="evidence" value="ECO:0007669"/>
    <property type="project" value="UniProtKB-EC"/>
</dbReference>
<dbReference type="GeneID" id="57904327"/>
<evidence type="ECO:0000256" key="1">
    <source>
        <dbReference type="ARBA" id="ARBA00004196"/>
    </source>
</evidence>
<dbReference type="AlphaFoldDB" id="A0A380PYJ5"/>
<keyword evidence="10" id="KW-0812">Transmembrane</keyword>
<dbReference type="SMART" id="SM01235">
    <property type="entry name" value="Haem_bd"/>
    <property type="match status" value="1"/>
</dbReference>
<feature type="transmembrane region" description="Helical" evidence="10">
    <location>
        <begin position="5"/>
        <end position="26"/>
    </location>
</feature>